<dbReference type="Proteomes" id="UP000064967">
    <property type="component" value="Chromosome"/>
</dbReference>
<evidence type="ECO:0000313" key="2">
    <source>
        <dbReference type="EMBL" id="AKV04484.1"/>
    </source>
</evidence>
<dbReference type="Pfam" id="PF01177">
    <property type="entry name" value="Asp_Glu_race"/>
    <property type="match status" value="1"/>
</dbReference>
<protein>
    <submittedName>
        <fullName evidence="2">Amino acid racemase RacX</fullName>
    </submittedName>
</protein>
<dbReference type="RefSeq" id="WP_146655088.1">
    <property type="nucleotide sequence ID" value="NZ_CP012333.1"/>
</dbReference>
<name>A0A0K1QFE5_9BACT</name>
<dbReference type="GO" id="GO:0047661">
    <property type="term" value="F:amino-acid racemase activity"/>
    <property type="evidence" value="ECO:0007669"/>
    <property type="project" value="InterPro"/>
</dbReference>
<sequence length="227" mass="23879">MGPSSTGPFVDRVVAHCRAHYGAREDEDFPRMLILSLPTPFHADRPTDHGAMRSALLGGLGELERAGVDVVGIACNTAHVYFDDLVAGVRVPVVSMVKLAVEALPARAQRVAVVGARPTLESGIYLRALEGAGRSVVDLACQSDVDHLLEGIRNGAASAALDETWQRIAERVSSEDVDALVIACADLSALGVGSKSVVPTVDATDCLARALVVRWHRLASQVSLGAP</sequence>
<dbReference type="SUPFAM" id="SSF53681">
    <property type="entry name" value="Aspartate/glutamate racemase"/>
    <property type="match status" value="2"/>
</dbReference>
<reference evidence="2 3" key="1">
    <citation type="submission" date="2015-08" db="EMBL/GenBank/DDBJ databases">
        <authorList>
            <person name="Babu N.S."/>
            <person name="Beckwith C.J."/>
            <person name="Beseler K.G."/>
            <person name="Brison A."/>
            <person name="Carone J.V."/>
            <person name="Caskin T.P."/>
            <person name="Diamond M."/>
            <person name="Durham M.E."/>
            <person name="Foxe J.M."/>
            <person name="Go M."/>
            <person name="Henderson B.A."/>
            <person name="Jones I.B."/>
            <person name="McGettigan J.A."/>
            <person name="Micheletti S.J."/>
            <person name="Nasrallah M.E."/>
            <person name="Ortiz D."/>
            <person name="Piller C.R."/>
            <person name="Privatt S.R."/>
            <person name="Schneider S.L."/>
            <person name="Sharp S."/>
            <person name="Smith T.C."/>
            <person name="Stanton J.D."/>
            <person name="Ullery H.E."/>
            <person name="Wilson R.J."/>
            <person name="Serrano M.G."/>
            <person name="Buck G."/>
            <person name="Lee V."/>
            <person name="Wang Y."/>
            <person name="Carvalho R."/>
            <person name="Voegtly L."/>
            <person name="Shi R."/>
            <person name="Duckworth R."/>
            <person name="Johnson A."/>
            <person name="Loviza R."/>
            <person name="Walstead R."/>
            <person name="Shah Z."/>
            <person name="Kiflezghi M."/>
            <person name="Wade K."/>
            <person name="Ball S.L."/>
            <person name="Bradley K.W."/>
            <person name="Asai D.J."/>
            <person name="Bowman C.A."/>
            <person name="Russell D.A."/>
            <person name="Pope W.H."/>
            <person name="Jacobs-Sera D."/>
            <person name="Hendrix R.W."/>
            <person name="Hatfull G.F."/>
        </authorList>
    </citation>
    <scope>NUCLEOTIDE SEQUENCE [LARGE SCALE GENOMIC DNA]</scope>
    <source>
        <strain evidence="2 3">DSM 27648</strain>
    </source>
</reference>
<dbReference type="KEGG" id="llu:AKJ09_11147"/>
<evidence type="ECO:0000313" key="3">
    <source>
        <dbReference type="Proteomes" id="UP000064967"/>
    </source>
</evidence>
<proteinExistence type="predicted"/>
<dbReference type="OrthoDB" id="9803739at2"/>
<dbReference type="PANTHER" id="PTHR21198">
    <property type="entry name" value="GLUTAMATE RACEMASE"/>
    <property type="match status" value="1"/>
</dbReference>
<dbReference type="STRING" id="1391654.AKJ09_11147"/>
<evidence type="ECO:0000256" key="1">
    <source>
        <dbReference type="ARBA" id="ARBA00023235"/>
    </source>
</evidence>
<dbReference type="EMBL" id="CP012333">
    <property type="protein sequence ID" value="AKV04484.1"/>
    <property type="molecule type" value="Genomic_DNA"/>
</dbReference>
<dbReference type="AlphaFoldDB" id="A0A0K1QFE5"/>
<accession>A0A0K1QFE5</accession>
<dbReference type="InterPro" id="IPR015942">
    <property type="entry name" value="Asp/Glu/hydantoin_racemase"/>
</dbReference>
<dbReference type="InterPro" id="IPR001920">
    <property type="entry name" value="Asp/Glu_race"/>
</dbReference>
<keyword evidence="1" id="KW-0413">Isomerase</keyword>
<organism evidence="2 3">
    <name type="scientific">Labilithrix luteola</name>
    <dbReference type="NCBI Taxonomy" id="1391654"/>
    <lineage>
        <taxon>Bacteria</taxon>
        <taxon>Pseudomonadati</taxon>
        <taxon>Myxococcota</taxon>
        <taxon>Polyangia</taxon>
        <taxon>Polyangiales</taxon>
        <taxon>Labilitrichaceae</taxon>
        <taxon>Labilithrix</taxon>
    </lineage>
</organism>
<keyword evidence="3" id="KW-1185">Reference proteome</keyword>
<dbReference type="PANTHER" id="PTHR21198:SF7">
    <property type="entry name" value="ASPARTATE-GLUTAMATE RACEMASE FAMILY"/>
    <property type="match status" value="1"/>
</dbReference>
<dbReference type="Gene3D" id="3.40.50.1860">
    <property type="match status" value="2"/>
</dbReference>
<gene>
    <name evidence="2" type="ORF">AKJ09_11147</name>
</gene>